<dbReference type="OrthoDB" id="348201at2759"/>
<feature type="compositionally biased region" description="Basic and acidic residues" evidence="2">
    <location>
        <begin position="207"/>
        <end position="218"/>
    </location>
</feature>
<evidence type="ECO:0000256" key="2">
    <source>
        <dbReference type="SAM" id="MobiDB-lite"/>
    </source>
</evidence>
<feature type="compositionally biased region" description="Basic and acidic residues" evidence="2">
    <location>
        <begin position="415"/>
        <end position="444"/>
    </location>
</feature>
<evidence type="ECO:0000313" key="5">
    <source>
        <dbReference type="EMBL" id="CEJ56861.1"/>
    </source>
</evidence>
<feature type="domain" description="RPAP1 C-terminal" evidence="3">
    <location>
        <begin position="308"/>
        <end position="375"/>
    </location>
</feature>
<feature type="compositionally biased region" description="Basic and acidic residues" evidence="2">
    <location>
        <begin position="69"/>
        <end position="79"/>
    </location>
</feature>
<evidence type="ECO:0008006" key="7">
    <source>
        <dbReference type="Google" id="ProtNLM"/>
    </source>
</evidence>
<dbReference type="STRING" id="104259.A0A0F7TLU0"/>
<dbReference type="InterPro" id="IPR013930">
    <property type="entry name" value="RPAP1_N"/>
</dbReference>
<keyword evidence="6" id="KW-1185">Reference proteome</keyword>
<feature type="domain" description="RPAP1 N-terminal" evidence="4">
    <location>
        <begin position="100"/>
        <end position="144"/>
    </location>
</feature>
<evidence type="ECO:0000259" key="4">
    <source>
        <dbReference type="Pfam" id="PF08621"/>
    </source>
</evidence>
<organism evidence="5 6">
    <name type="scientific">Penicillium brasilianum</name>
    <dbReference type="NCBI Taxonomy" id="104259"/>
    <lineage>
        <taxon>Eukaryota</taxon>
        <taxon>Fungi</taxon>
        <taxon>Dikarya</taxon>
        <taxon>Ascomycota</taxon>
        <taxon>Pezizomycotina</taxon>
        <taxon>Eurotiomycetes</taxon>
        <taxon>Eurotiomycetidae</taxon>
        <taxon>Eurotiales</taxon>
        <taxon>Aspergillaceae</taxon>
        <taxon>Penicillium</taxon>
    </lineage>
</organism>
<name>A0A0F7TLU0_PENBI</name>
<feature type="compositionally biased region" description="Low complexity" evidence="2">
    <location>
        <begin position="151"/>
        <end position="173"/>
    </location>
</feature>
<dbReference type="GO" id="GO:0006366">
    <property type="term" value="P:transcription by RNA polymerase II"/>
    <property type="evidence" value="ECO:0007669"/>
    <property type="project" value="InterPro"/>
</dbReference>
<feature type="compositionally biased region" description="Basic and acidic residues" evidence="2">
    <location>
        <begin position="1"/>
        <end position="10"/>
    </location>
</feature>
<evidence type="ECO:0000259" key="3">
    <source>
        <dbReference type="Pfam" id="PF08620"/>
    </source>
</evidence>
<dbReference type="InterPro" id="IPR039913">
    <property type="entry name" value="RPAP1/Rba50"/>
</dbReference>
<comment type="similarity">
    <text evidence="1">Belongs to the RPAP1 family.</text>
</comment>
<evidence type="ECO:0000256" key="1">
    <source>
        <dbReference type="ARBA" id="ARBA00009953"/>
    </source>
</evidence>
<sequence length="489" mass="52948">MAFRGERFVVDLDDDTITVPSDPVPSPFSLIGEIREREPTAATPPAPAPPSSASSTGFPAHRRRNKTPSFKERRAEQKEAASVPPASLNAPPTVQDDKRTIGEENKRHLASMSEAQIKQEREELMESMDPGLLERFLRRARIDEDEKTTLETAESTSTPAPAPAPTEEAPAASKPRKSVSFDIPPPASTTARVPVSPKPSTPSKSSASDDRAPTHLPKDLLPASEKPPIMDPSVIETFHFPRPKQPMPVLDPSSPDFLTDLQSHYFPEMTTDPAALSWLRPPSSDAEDPDSISPYHPASSAVSMSPSEIRFSLRGTILGPSTSLALPTTLGLHHHGNDPQAAGYTIPELAILSRSTFAAQRCIAWQVMGRILFRLGKGEFGERGGQLSEGLWFCIEKEGIVGGMLAEAEGVSGQDRIRGKGDNEKKEEVESENGNEKKEGETDRPVLPVASGIGRHASAAAWAMESVWLWQKGGGGDRGLLRPGQTRPR</sequence>
<evidence type="ECO:0000313" key="6">
    <source>
        <dbReference type="Proteomes" id="UP000042958"/>
    </source>
</evidence>
<dbReference type="Proteomes" id="UP000042958">
    <property type="component" value="Unassembled WGS sequence"/>
</dbReference>
<proteinExistence type="inferred from homology"/>
<gene>
    <name evidence="5" type="ORF">PMG11_05577</name>
</gene>
<dbReference type="InterPro" id="IPR013929">
    <property type="entry name" value="RPAP1_C"/>
</dbReference>
<dbReference type="PANTHER" id="PTHR21483:SF18">
    <property type="entry name" value="RNA POLYMERASE II-ASSOCIATED PROTEIN 1"/>
    <property type="match status" value="1"/>
</dbReference>
<dbReference type="Pfam" id="PF08620">
    <property type="entry name" value="RPAP1_C"/>
    <property type="match status" value="1"/>
</dbReference>
<reference evidence="6" key="1">
    <citation type="journal article" date="2015" name="Genome Announc.">
        <title>Draft genome sequence of the fungus Penicillium brasilianum MG11.</title>
        <authorList>
            <person name="Horn F."/>
            <person name="Linde J."/>
            <person name="Mattern D.J."/>
            <person name="Walther G."/>
            <person name="Guthke R."/>
            <person name="Brakhage A.A."/>
            <person name="Valiante V."/>
        </authorList>
    </citation>
    <scope>NUCLEOTIDE SEQUENCE [LARGE SCALE GENOMIC DNA]</scope>
    <source>
        <strain evidence="6">MG11</strain>
    </source>
</reference>
<feature type="compositionally biased region" description="Basic and acidic residues" evidence="2">
    <location>
        <begin position="95"/>
        <end position="107"/>
    </location>
</feature>
<dbReference type="PANTHER" id="PTHR21483">
    <property type="entry name" value="RNA POLYMERASE II-ASSOCIATED PROTEIN 1"/>
    <property type="match status" value="1"/>
</dbReference>
<dbReference type="AlphaFoldDB" id="A0A0F7TLU0"/>
<dbReference type="Pfam" id="PF08621">
    <property type="entry name" value="RPAP1_N"/>
    <property type="match status" value="1"/>
</dbReference>
<feature type="region of interest" description="Disordered" evidence="2">
    <location>
        <begin position="276"/>
        <end position="302"/>
    </location>
</feature>
<feature type="region of interest" description="Disordered" evidence="2">
    <location>
        <begin position="1"/>
        <end position="233"/>
    </location>
</feature>
<feature type="region of interest" description="Disordered" evidence="2">
    <location>
        <begin position="412"/>
        <end position="450"/>
    </location>
</feature>
<dbReference type="EMBL" id="CDHK01000005">
    <property type="protein sequence ID" value="CEJ56861.1"/>
    <property type="molecule type" value="Genomic_DNA"/>
</dbReference>
<protein>
    <recommendedName>
        <fullName evidence="7">Transcription factor Rba50</fullName>
    </recommendedName>
</protein>
<feature type="compositionally biased region" description="Basic and acidic residues" evidence="2">
    <location>
        <begin position="135"/>
        <end position="149"/>
    </location>
</feature>
<accession>A0A0F7TLU0</accession>